<sequence length="274" mass="30449">MDQANQMNKRRGTTKLRPRLPNPFMSIRPYFSTQRRWKNGTCGNLADDKVDEDNERARRVSIDHTASTRSIACSPNCSSPCNLDYGFATKEVHHVDNNAVPIRPRSISEPIPSVQQPGVNTTCPCLECSPSVIAQELQLPFATRSASPPVTSISTPRLSPCSNSLPMQSALHQSIGDSSLQARIEAIRIQQQYVGDNHPDVIFALSSLAKAQERRGNHVEAAAIWKESQMRMMLAKYASSHPMYLSNTCIGPNHPSTENYFAMVPTEISYVHRT</sequence>
<name>A0ABD3LXW9_9STRA</name>
<gene>
    <name evidence="2" type="ORF">ACHAWU_010413</name>
</gene>
<dbReference type="Gene3D" id="1.25.40.10">
    <property type="entry name" value="Tetratricopeptide repeat domain"/>
    <property type="match status" value="1"/>
</dbReference>
<proteinExistence type="predicted"/>
<evidence type="ECO:0000256" key="1">
    <source>
        <dbReference type="SAM" id="MobiDB-lite"/>
    </source>
</evidence>
<keyword evidence="3" id="KW-1185">Reference proteome</keyword>
<dbReference type="Proteomes" id="UP001530293">
    <property type="component" value="Unassembled WGS sequence"/>
</dbReference>
<dbReference type="InterPro" id="IPR011990">
    <property type="entry name" value="TPR-like_helical_dom_sf"/>
</dbReference>
<dbReference type="AlphaFoldDB" id="A0ABD3LXW9"/>
<evidence type="ECO:0008006" key="4">
    <source>
        <dbReference type="Google" id="ProtNLM"/>
    </source>
</evidence>
<feature type="compositionally biased region" description="Basic residues" evidence="1">
    <location>
        <begin position="8"/>
        <end position="18"/>
    </location>
</feature>
<comment type="caution">
    <text evidence="2">The sequence shown here is derived from an EMBL/GenBank/DDBJ whole genome shotgun (WGS) entry which is preliminary data.</text>
</comment>
<reference evidence="2 3" key="1">
    <citation type="submission" date="2024-10" db="EMBL/GenBank/DDBJ databases">
        <title>Updated reference genomes for cyclostephanoid diatoms.</title>
        <authorList>
            <person name="Roberts W.R."/>
            <person name="Alverson A.J."/>
        </authorList>
    </citation>
    <scope>NUCLEOTIDE SEQUENCE [LARGE SCALE GENOMIC DNA]</scope>
    <source>
        <strain evidence="2 3">AJA232-27</strain>
    </source>
</reference>
<evidence type="ECO:0000313" key="2">
    <source>
        <dbReference type="EMBL" id="KAL3756605.1"/>
    </source>
</evidence>
<feature type="region of interest" description="Disordered" evidence="1">
    <location>
        <begin position="1"/>
        <end position="25"/>
    </location>
</feature>
<organism evidence="2 3">
    <name type="scientific">Discostella pseudostelligera</name>
    <dbReference type="NCBI Taxonomy" id="259834"/>
    <lineage>
        <taxon>Eukaryota</taxon>
        <taxon>Sar</taxon>
        <taxon>Stramenopiles</taxon>
        <taxon>Ochrophyta</taxon>
        <taxon>Bacillariophyta</taxon>
        <taxon>Coscinodiscophyceae</taxon>
        <taxon>Thalassiosirophycidae</taxon>
        <taxon>Stephanodiscales</taxon>
        <taxon>Stephanodiscaceae</taxon>
        <taxon>Discostella</taxon>
    </lineage>
</organism>
<evidence type="ECO:0000313" key="3">
    <source>
        <dbReference type="Proteomes" id="UP001530293"/>
    </source>
</evidence>
<accession>A0ABD3LXW9</accession>
<dbReference type="EMBL" id="JALLBG020000301">
    <property type="protein sequence ID" value="KAL3756605.1"/>
    <property type="molecule type" value="Genomic_DNA"/>
</dbReference>
<protein>
    <recommendedName>
        <fullName evidence="4">Kinesin light chain</fullName>
    </recommendedName>
</protein>